<dbReference type="EMBL" id="KI671750">
    <property type="protein sequence ID" value="ETL45582.1"/>
    <property type="molecule type" value="Genomic_DNA"/>
</dbReference>
<dbReference type="AlphaFoldDB" id="W2JIL2"/>
<evidence type="ECO:0000313" key="3">
    <source>
        <dbReference type="EMBL" id="ETL45582.1"/>
    </source>
</evidence>
<dbReference type="Proteomes" id="UP000053864">
    <property type="component" value="Unassembled WGS sequence"/>
</dbReference>
<accession>W2JIL2</accession>
<name>W2JIL2_PHYNI</name>
<evidence type="ECO:0000313" key="2">
    <source>
        <dbReference type="EMBL" id="ETK92212.1"/>
    </source>
</evidence>
<feature type="region of interest" description="Disordered" evidence="1">
    <location>
        <begin position="83"/>
        <end position="104"/>
    </location>
</feature>
<evidence type="ECO:0000256" key="1">
    <source>
        <dbReference type="SAM" id="MobiDB-lite"/>
    </source>
</evidence>
<gene>
    <name evidence="2" type="ORF">L915_04392</name>
    <name evidence="3" type="ORF">L916_04363</name>
</gene>
<dbReference type="EMBL" id="KI685212">
    <property type="protein sequence ID" value="ETK92212.1"/>
    <property type="molecule type" value="Genomic_DNA"/>
</dbReference>
<feature type="non-terminal residue" evidence="3">
    <location>
        <position position="1"/>
    </location>
</feature>
<dbReference type="Proteomes" id="UP000053236">
    <property type="component" value="Unassembled WGS sequence"/>
</dbReference>
<sequence length="104" mass="11088">GNKCCLVGYSRRKASNISVGRQAGSRICVIFQCTSFSCRRAPTQLAPVPLTALDPSSDASGRWCCRAIRAGVAELTRQDSRHALPAMAPPNGTPPFVRSGRELG</sequence>
<proteinExistence type="predicted"/>
<protein>
    <submittedName>
        <fullName evidence="3">Uncharacterized protein</fullName>
    </submittedName>
</protein>
<reference evidence="2" key="1">
    <citation type="submission" date="2013-11" db="EMBL/GenBank/DDBJ databases">
        <title>The Genome Sequence of Phytophthora parasitica CJ02B3.</title>
        <authorList>
            <consortium name="The Broad Institute Genomics Platform"/>
            <person name="Russ C."/>
            <person name="Tyler B."/>
            <person name="Panabieres F."/>
            <person name="Shan W."/>
            <person name="Tripathy S."/>
            <person name="Grunwald N."/>
            <person name="Machado M."/>
            <person name="Johnson C.S."/>
            <person name="Arredondo F."/>
            <person name="Hong C."/>
            <person name="Coffey M."/>
            <person name="Young S.K."/>
            <person name="Zeng Q."/>
            <person name="Gargeya S."/>
            <person name="Fitzgerald M."/>
            <person name="Abouelleil A."/>
            <person name="Alvarado L."/>
            <person name="Chapman S.B."/>
            <person name="Gainer-Dewar J."/>
            <person name="Goldberg J."/>
            <person name="Griggs A."/>
            <person name="Gujja S."/>
            <person name="Hansen M."/>
            <person name="Howarth C."/>
            <person name="Imamovic A."/>
            <person name="Ireland A."/>
            <person name="Larimer J."/>
            <person name="McCowan C."/>
            <person name="Murphy C."/>
            <person name="Pearson M."/>
            <person name="Poon T.W."/>
            <person name="Priest M."/>
            <person name="Roberts A."/>
            <person name="Saif S."/>
            <person name="Shea T."/>
            <person name="Sykes S."/>
            <person name="Wortman J."/>
            <person name="Nusbaum C."/>
            <person name="Birren B."/>
        </authorList>
    </citation>
    <scope>NUCLEOTIDE SEQUENCE [LARGE SCALE GENOMIC DNA]</scope>
    <source>
        <strain evidence="2">CJ02B3</strain>
    </source>
</reference>
<reference evidence="3 4" key="2">
    <citation type="submission" date="2013-11" db="EMBL/GenBank/DDBJ databases">
        <title>The Genome Sequence of Phytophthora parasitica CJ05E6.</title>
        <authorList>
            <consortium name="The Broad Institute Genomics Platform"/>
            <person name="Russ C."/>
            <person name="Tyler B."/>
            <person name="Panabieres F."/>
            <person name="Shan W."/>
            <person name="Tripathy S."/>
            <person name="Grunwald N."/>
            <person name="Machado M."/>
            <person name="Johnson C.S."/>
            <person name="Arredondo F."/>
            <person name="Hong C."/>
            <person name="Coffey M."/>
            <person name="Young S.K."/>
            <person name="Zeng Q."/>
            <person name="Gargeya S."/>
            <person name="Fitzgerald M."/>
            <person name="Abouelleil A."/>
            <person name="Alvarado L."/>
            <person name="Chapman S.B."/>
            <person name="Gainer-Dewar J."/>
            <person name="Goldberg J."/>
            <person name="Griggs A."/>
            <person name="Gujja S."/>
            <person name="Hansen M."/>
            <person name="Howarth C."/>
            <person name="Imamovic A."/>
            <person name="Ireland A."/>
            <person name="Larimer J."/>
            <person name="McCowan C."/>
            <person name="Murphy C."/>
            <person name="Pearson M."/>
            <person name="Poon T.W."/>
            <person name="Priest M."/>
            <person name="Roberts A."/>
            <person name="Saif S."/>
            <person name="Shea T."/>
            <person name="Sykes S."/>
            <person name="Wortman J."/>
            <person name="Nusbaum C."/>
            <person name="Birren B."/>
        </authorList>
    </citation>
    <scope>NUCLEOTIDE SEQUENCE [LARGE SCALE GENOMIC DNA]</scope>
    <source>
        <strain evidence="3 4">CJ05E6</strain>
    </source>
</reference>
<evidence type="ECO:0000313" key="4">
    <source>
        <dbReference type="Proteomes" id="UP000053864"/>
    </source>
</evidence>
<organism evidence="3 4">
    <name type="scientific">Phytophthora nicotianae</name>
    <name type="common">Potato buckeye rot agent</name>
    <name type="synonym">Phytophthora parasitica</name>
    <dbReference type="NCBI Taxonomy" id="4792"/>
    <lineage>
        <taxon>Eukaryota</taxon>
        <taxon>Sar</taxon>
        <taxon>Stramenopiles</taxon>
        <taxon>Oomycota</taxon>
        <taxon>Peronosporomycetes</taxon>
        <taxon>Peronosporales</taxon>
        <taxon>Peronosporaceae</taxon>
        <taxon>Phytophthora</taxon>
    </lineage>
</organism>